<dbReference type="InterPro" id="IPR028994">
    <property type="entry name" value="Integrin_alpha_N"/>
</dbReference>
<dbReference type="Gene3D" id="2.40.128.340">
    <property type="match status" value="1"/>
</dbReference>
<evidence type="ECO:0008006" key="4">
    <source>
        <dbReference type="Google" id="ProtNLM"/>
    </source>
</evidence>
<reference evidence="2" key="1">
    <citation type="submission" date="2021-02" db="EMBL/GenBank/DDBJ databases">
        <authorList>
            <person name="Nowell W R."/>
        </authorList>
    </citation>
    <scope>NUCLEOTIDE SEQUENCE</scope>
</reference>
<proteinExistence type="predicted"/>
<evidence type="ECO:0000313" key="2">
    <source>
        <dbReference type="EMBL" id="CAF1401525.1"/>
    </source>
</evidence>
<evidence type="ECO:0000256" key="1">
    <source>
        <dbReference type="ARBA" id="ARBA00022729"/>
    </source>
</evidence>
<dbReference type="SUPFAM" id="SSF69318">
    <property type="entry name" value="Integrin alpha N-terminal domain"/>
    <property type="match status" value="2"/>
</dbReference>
<evidence type="ECO:0000313" key="3">
    <source>
        <dbReference type="Proteomes" id="UP000663889"/>
    </source>
</evidence>
<keyword evidence="1" id="KW-0732">Signal</keyword>
<name>A0A815L358_9BILA</name>
<organism evidence="2 3">
    <name type="scientific">Rotaria sordida</name>
    <dbReference type="NCBI Taxonomy" id="392033"/>
    <lineage>
        <taxon>Eukaryota</taxon>
        <taxon>Metazoa</taxon>
        <taxon>Spiralia</taxon>
        <taxon>Gnathifera</taxon>
        <taxon>Rotifera</taxon>
        <taxon>Eurotatoria</taxon>
        <taxon>Bdelloidea</taxon>
        <taxon>Philodinida</taxon>
        <taxon>Philodinidae</taxon>
        <taxon>Rotaria</taxon>
    </lineage>
</organism>
<gene>
    <name evidence="2" type="ORF">SEV965_LOCUS31466</name>
</gene>
<protein>
    <recommendedName>
        <fullName evidence="4">VCBS repeat-containing protein</fullName>
    </recommendedName>
</protein>
<dbReference type="Pfam" id="PF13517">
    <property type="entry name" value="FG-GAP_3"/>
    <property type="match status" value="3"/>
</dbReference>
<dbReference type="PANTHER" id="PTHR46580">
    <property type="entry name" value="SENSOR KINASE-RELATED"/>
    <property type="match status" value="1"/>
</dbReference>
<dbReference type="Gene3D" id="2.30.30.100">
    <property type="match status" value="4"/>
</dbReference>
<dbReference type="EMBL" id="CAJNOU010003640">
    <property type="protein sequence ID" value="CAF1401525.1"/>
    <property type="molecule type" value="Genomic_DNA"/>
</dbReference>
<sequence>MIYLTGDRPLGLAAGDFNNDTRLDIAVCNAGNNTIGVFLGYGNGSFASQKTYSTGAYPSTLAVSDLNNDSRPDIVVTNTNDATVSILLRYDRGAMKNEITFTPSAGAHLTCVASSDFNNDSLLDIVVANYGSNNLGVILGYGNGTFGNEMIFSTGLKSHPYSIAINDFNKDGQVDIAVANHGTKSLSTFLGNGNGTFESQANYSTSFDFAPLAVGVGDFNSDGRSEIVVAYDDTGNLDVFVIYDTGDFSHRMTYSADVWPKCIAFGDFNNDTRLDFVVITRYYSTVTVYLGYGNGSFAKQMTYLVGNFPFFVAVGDFNNDFRSDIVVTNHDDHTVSVLLGYGNGSFATQKTFSAGFEPYCVAIGGL</sequence>
<accession>A0A815L358</accession>
<dbReference type="AlphaFoldDB" id="A0A815L358"/>
<dbReference type="InterPro" id="IPR013517">
    <property type="entry name" value="FG-GAP"/>
</dbReference>
<dbReference type="Proteomes" id="UP000663889">
    <property type="component" value="Unassembled WGS sequence"/>
</dbReference>
<comment type="caution">
    <text evidence="2">The sequence shown here is derived from an EMBL/GenBank/DDBJ whole genome shotgun (WGS) entry which is preliminary data.</text>
</comment>
<dbReference type="PANTHER" id="PTHR46580:SF4">
    <property type="entry name" value="ATP_GTP-BINDING PROTEIN"/>
    <property type="match status" value="1"/>
</dbReference>